<proteinExistence type="predicted"/>
<evidence type="ECO:0000313" key="1">
    <source>
        <dbReference type="EMBL" id="EDY96370.1"/>
    </source>
</evidence>
<dbReference type="AlphaFoldDB" id="B5CVS3"/>
<protein>
    <submittedName>
        <fullName evidence="1">Uncharacterized protein</fullName>
    </submittedName>
</protein>
<dbReference type="HOGENOM" id="CLU_3265901_0_0_10"/>
<comment type="caution">
    <text evidence="1">The sequence shown here is derived from an EMBL/GenBank/DDBJ whole genome shotgun (WGS) entry which is preliminary data.</text>
</comment>
<dbReference type="Proteomes" id="UP000003452">
    <property type="component" value="Unassembled WGS sequence"/>
</dbReference>
<name>B5CVS3_PHOPM</name>
<accession>B5CVS3</accession>
<gene>
    <name evidence="1" type="ORF">BACPLE_00806</name>
</gene>
<sequence>MAASCGSSWDFSGSNVTVTVCETDTVVSRGTILILPDTVKE</sequence>
<reference evidence="1 2" key="1">
    <citation type="submission" date="2008-08" db="EMBL/GenBank/DDBJ databases">
        <title>Draft genome sequence of Bacteroides plebeius (DSM 17135).</title>
        <authorList>
            <person name="Sudarsanam P."/>
            <person name="Ley R."/>
            <person name="Guruge J."/>
            <person name="Turnbaugh P.J."/>
            <person name="Mahowald M."/>
            <person name="Liep D."/>
            <person name="Gordon J."/>
        </authorList>
    </citation>
    <scope>NUCLEOTIDE SEQUENCE [LARGE SCALE GENOMIC DNA]</scope>
    <source>
        <strain evidence="2">DSM 17135 / JCM 12973 / M2</strain>
    </source>
</reference>
<organism evidence="1 2">
    <name type="scientific">Phocaeicola plebeius (strain DSM 17135 / JCM 12973 / CCUG 54634 / M2)</name>
    <name type="common">Bacteroides plebeius</name>
    <dbReference type="NCBI Taxonomy" id="484018"/>
    <lineage>
        <taxon>Bacteria</taxon>
        <taxon>Pseudomonadati</taxon>
        <taxon>Bacteroidota</taxon>
        <taxon>Bacteroidia</taxon>
        <taxon>Bacteroidales</taxon>
        <taxon>Bacteroidaceae</taxon>
        <taxon>Phocaeicola</taxon>
    </lineage>
</organism>
<dbReference type="EMBL" id="ABQC02000012">
    <property type="protein sequence ID" value="EDY96370.1"/>
    <property type="molecule type" value="Genomic_DNA"/>
</dbReference>
<reference evidence="1 2" key="2">
    <citation type="submission" date="2008-08" db="EMBL/GenBank/DDBJ databases">
        <authorList>
            <person name="Fulton L."/>
            <person name="Clifton S."/>
            <person name="Fulton B."/>
            <person name="Xu J."/>
            <person name="Minx P."/>
            <person name="Pepin K.H."/>
            <person name="Johnson M."/>
            <person name="Thiruvilangam P."/>
            <person name="Bhonagiri V."/>
            <person name="Nash W.E."/>
            <person name="Mardis E.R."/>
            <person name="Wilson R.K."/>
        </authorList>
    </citation>
    <scope>NUCLEOTIDE SEQUENCE [LARGE SCALE GENOMIC DNA]</scope>
    <source>
        <strain evidence="2">DSM 17135 / JCM 12973 / M2</strain>
    </source>
</reference>
<evidence type="ECO:0000313" key="2">
    <source>
        <dbReference type="Proteomes" id="UP000003452"/>
    </source>
</evidence>